<evidence type="ECO:0000313" key="2">
    <source>
        <dbReference type="Proteomes" id="UP001162992"/>
    </source>
</evidence>
<sequence>MDYPACSELETGMKRRRRSAGSNIERRMQIAGLVEEIAYNRDVEGLLEILLLKDGSFSLLSQAVENLFGRQVSEKEKVVFLERSQALGLQIQDVAGRLAREHARRHNILSWPLNSDLTVKIFSLLETQTLSKVGVTCTMFNKLVMEAACYTHVDLTQSLHVTNRTVAKIIQRAGHLLRSLKLGVVPRQSKSEDEPFKHLPLKPGSRRSLSMQARTTHLRSLVHERGVCSLTRFCLDPLLADNGVAGEFLQKLHLYHIEEMDSNSLCRAITACPSLLDIELVGLHISMKALFECLAVQCSNLKRLCCQAPKLYSLTNGWDEAVQEAIKAVSCTELAIGCPNITFLALRGYKLRDRKVSILLMGLSFLTHLDLSGADHLTGSFLRDITCRQQQSLLNTILLRDCVRLKEVEVEHFLFALSTGEGRNLRLLDISNKDGLAASNWFDRRPCPNMEAISRVRSERPELHLLANFTEHKSSDSESMVSSFSDSDDSGNLQLAVTTSDDSSEDSSISSSSSSEDDDDADDSNDSGFGNHGMWA</sequence>
<accession>A0ACC2DUD4</accession>
<protein>
    <submittedName>
        <fullName evidence="1">Uncharacterized protein</fullName>
    </submittedName>
</protein>
<dbReference type="EMBL" id="CM055095">
    <property type="protein sequence ID" value="KAJ7557755.1"/>
    <property type="molecule type" value="Genomic_DNA"/>
</dbReference>
<comment type="caution">
    <text evidence="1">The sequence shown here is derived from an EMBL/GenBank/DDBJ whole genome shotgun (WGS) entry which is preliminary data.</text>
</comment>
<reference evidence="2" key="1">
    <citation type="journal article" date="2024" name="Proc. Natl. Acad. Sci. U.S.A.">
        <title>Extraordinary preservation of gene collinearity over three hundred million years revealed in homosporous lycophytes.</title>
        <authorList>
            <person name="Li C."/>
            <person name="Wickell D."/>
            <person name="Kuo L.Y."/>
            <person name="Chen X."/>
            <person name="Nie B."/>
            <person name="Liao X."/>
            <person name="Peng D."/>
            <person name="Ji J."/>
            <person name="Jenkins J."/>
            <person name="Williams M."/>
            <person name="Shu S."/>
            <person name="Plott C."/>
            <person name="Barry K."/>
            <person name="Rajasekar S."/>
            <person name="Grimwood J."/>
            <person name="Han X."/>
            <person name="Sun S."/>
            <person name="Hou Z."/>
            <person name="He W."/>
            <person name="Dai G."/>
            <person name="Sun C."/>
            <person name="Schmutz J."/>
            <person name="Leebens-Mack J.H."/>
            <person name="Li F.W."/>
            <person name="Wang L."/>
        </authorList>
    </citation>
    <scope>NUCLEOTIDE SEQUENCE [LARGE SCALE GENOMIC DNA]</scope>
    <source>
        <strain evidence="2">cv. PW_Plant_1</strain>
    </source>
</reference>
<keyword evidence="2" id="KW-1185">Reference proteome</keyword>
<gene>
    <name evidence="1" type="ORF">O6H91_04G008100</name>
</gene>
<proteinExistence type="predicted"/>
<organism evidence="1 2">
    <name type="scientific">Diphasiastrum complanatum</name>
    <name type="common">Issler's clubmoss</name>
    <name type="synonym">Lycopodium complanatum</name>
    <dbReference type="NCBI Taxonomy" id="34168"/>
    <lineage>
        <taxon>Eukaryota</taxon>
        <taxon>Viridiplantae</taxon>
        <taxon>Streptophyta</taxon>
        <taxon>Embryophyta</taxon>
        <taxon>Tracheophyta</taxon>
        <taxon>Lycopodiopsida</taxon>
        <taxon>Lycopodiales</taxon>
        <taxon>Lycopodiaceae</taxon>
        <taxon>Lycopodioideae</taxon>
        <taxon>Diphasiastrum</taxon>
    </lineage>
</organism>
<evidence type="ECO:0000313" key="1">
    <source>
        <dbReference type="EMBL" id="KAJ7557755.1"/>
    </source>
</evidence>
<dbReference type="Proteomes" id="UP001162992">
    <property type="component" value="Chromosome 4"/>
</dbReference>
<name>A0ACC2DUD4_DIPCM</name>